<protein>
    <submittedName>
        <fullName evidence="1">Uncharacterized protein</fullName>
    </submittedName>
</protein>
<accession>A0A839QS62</accession>
<name>A0A839QS62_9MICC</name>
<dbReference type="EMBL" id="JACHVS010000004">
    <property type="protein sequence ID" value="MBB2997515.1"/>
    <property type="molecule type" value="Genomic_DNA"/>
</dbReference>
<comment type="caution">
    <text evidence="1">The sequence shown here is derived from an EMBL/GenBank/DDBJ whole genome shotgun (WGS) entry which is preliminary data.</text>
</comment>
<dbReference type="RefSeq" id="WP_183513175.1">
    <property type="nucleotide sequence ID" value="NZ_BAABGK010000077.1"/>
</dbReference>
<gene>
    <name evidence="1" type="ORF">E9229_003787</name>
</gene>
<evidence type="ECO:0000313" key="2">
    <source>
        <dbReference type="Proteomes" id="UP000523000"/>
    </source>
</evidence>
<proteinExistence type="predicted"/>
<dbReference type="AlphaFoldDB" id="A0A839QS62"/>
<sequence>MGGTALNRQLDHLDDCTAGPRCCNPAHLQPVTEYVNKKRGVARREVTNGKRTRTVRECGPRFNKEAAGNPEVRRFAKEYGLPLPAVIPG</sequence>
<organism evidence="1 2">
    <name type="scientific">Paeniglutamicibacter cryotolerans</name>
    <dbReference type="NCBI Taxonomy" id="670079"/>
    <lineage>
        <taxon>Bacteria</taxon>
        <taxon>Bacillati</taxon>
        <taxon>Actinomycetota</taxon>
        <taxon>Actinomycetes</taxon>
        <taxon>Micrococcales</taxon>
        <taxon>Micrococcaceae</taxon>
        <taxon>Paeniglutamicibacter</taxon>
    </lineage>
</organism>
<reference evidence="1 2" key="1">
    <citation type="submission" date="2020-08" db="EMBL/GenBank/DDBJ databases">
        <title>Sequencing the genomes of 1000 actinobacteria strains.</title>
        <authorList>
            <person name="Klenk H.-P."/>
        </authorList>
    </citation>
    <scope>NUCLEOTIDE SEQUENCE [LARGE SCALE GENOMIC DNA]</scope>
    <source>
        <strain evidence="1 2">DSM 22826</strain>
    </source>
</reference>
<dbReference type="Proteomes" id="UP000523000">
    <property type="component" value="Unassembled WGS sequence"/>
</dbReference>
<keyword evidence="2" id="KW-1185">Reference proteome</keyword>
<evidence type="ECO:0000313" key="1">
    <source>
        <dbReference type="EMBL" id="MBB2997515.1"/>
    </source>
</evidence>